<organism evidence="2 3">
    <name type="scientific">Babesia microti (strain RI)</name>
    <dbReference type="NCBI Taxonomy" id="1133968"/>
    <lineage>
        <taxon>Eukaryota</taxon>
        <taxon>Sar</taxon>
        <taxon>Alveolata</taxon>
        <taxon>Apicomplexa</taxon>
        <taxon>Aconoidasida</taxon>
        <taxon>Piroplasmida</taxon>
        <taxon>Babesiidae</taxon>
        <taxon>Babesia</taxon>
    </lineage>
</organism>
<keyword evidence="3" id="KW-1185">Reference proteome</keyword>
<sequence>MAIIRPRERVILRSIKYESRIKRSGRRLHKRFRSWTQQRARSFWLPEHISLHTPPELLDGASISAFVQKAATIRKHDYNVWYNCSRRILDIAETLTPQQMGYIFYGFGKSRFLCTDFYDKIIPHVESMLPELYSHPLMCIIWALNRVGIQNSCFMKKYSNQIWAKFDQIRVSDLIKICNSLANLGVNDLKSVLEKNMIEKFQGLFSQEFRASMCDVAILNLYSDSIANYIMSRFPKISICARPQHFQQAYSTAVALRVLKPRIWYELPQMARTFYTRLSMKIIPQASRKPSKLHWDVSNTLAKIGVAHRNTFQWGCYWVDIGESVEKQNCWFIDGPSCFYTGTFKYKEKVKMQHKVMQNLGWNIRRINWYDWAKMKDRDEKVEYIRNIVNKGPMGSELVTPSHLYKTKLQDVQNMLRNIKYAHESGS</sequence>
<evidence type="ECO:0000313" key="3">
    <source>
        <dbReference type="Proteomes" id="UP000002899"/>
    </source>
</evidence>
<evidence type="ECO:0000313" key="2">
    <source>
        <dbReference type="EMBL" id="SIO73238.1"/>
    </source>
</evidence>
<dbReference type="SMART" id="SM00952">
    <property type="entry name" value="RAP"/>
    <property type="match status" value="1"/>
</dbReference>
<dbReference type="Proteomes" id="UP000002899">
    <property type="component" value="Chromosome I"/>
</dbReference>
<reference evidence="2 3" key="3">
    <citation type="journal article" date="2016" name="Sci. Rep.">
        <title>Genome-wide diversity and gene expression profiling of Babesia microti isolates identify polymorphic genes that mediate host-pathogen interactions.</title>
        <authorList>
            <person name="Silva J.C."/>
            <person name="Cornillot E."/>
            <person name="McCracken C."/>
            <person name="Usmani-Brown S."/>
            <person name="Dwivedi A."/>
            <person name="Ifeonu O.O."/>
            <person name="Crabtree J."/>
            <person name="Gotia H.T."/>
            <person name="Virji A.Z."/>
            <person name="Reynes C."/>
            <person name="Colinge J."/>
            <person name="Kumar V."/>
            <person name="Lawres L."/>
            <person name="Pazzi J.E."/>
            <person name="Pablo J.V."/>
            <person name="Hung C."/>
            <person name="Brancato J."/>
            <person name="Kumari P."/>
            <person name="Orvis J."/>
            <person name="Tretina K."/>
            <person name="Chibucos M."/>
            <person name="Ott S."/>
            <person name="Sadzewicz L."/>
            <person name="Sengamalay N."/>
            <person name="Shetty A.C."/>
            <person name="Su Q."/>
            <person name="Tallon L."/>
            <person name="Fraser C.M."/>
            <person name="Frutos R."/>
            <person name="Molina D.M."/>
            <person name="Krause P.J."/>
            <person name="Ben Mamoun C."/>
        </authorList>
    </citation>
    <scope>NUCLEOTIDE SEQUENCE [LARGE SCALE GENOMIC DNA]</scope>
    <source>
        <strain evidence="2 3">RI</strain>
    </source>
</reference>
<protein>
    <submittedName>
        <fullName evidence="2">RAP protein, putative</fullName>
    </submittedName>
</protein>
<dbReference type="AlphaFoldDB" id="A0A1N6LWJ5"/>
<dbReference type="EMBL" id="FO082871">
    <property type="protein sequence ID" value="SIO73238.1"/>
    <property type="molecule type" value="Genomic_DNA"/>
</dbReference>
<reference evidence="2 3" key="1">
    <citation type="journal article" date="2012" name="Nucleic Acids Res.">
        <title>Sequencing of the smallest Apicomplexan genome from the human pathogen Babesia microti.</title>
        <authorList>
            <person name="Cornillot E."/>
            <person name="Hadj-Kaddour K."/>
            <person name="Dassouli A."/>
            <person name="Noel B."/>
            <person name="Ranwez V."/>
            <person name="Vacherie B."/>
            <person name="Augagneur Y."/>
            <person name="Bres V."/>
            <person name="Duclos A."/>
            <person name="Randazzo S."/>
            <person name="Carcy B."/>
            <person name="Debierre-Grockiego F."/>
            <person name="Delbecq S."/>
            <person name="Moubri-Menage K."/>
            <person name="Shams-Eldin H."/>
            <person name="Usmani-Brown S."/>
            <person name="Bringaud F."/>
            <person name="Wincker P."/>
            <person name="Vivares C.P."/>
            <person name="Schwarz R.T."/>
            <person name="Schetters T.P."/>
            <person name="Krause P.J."/>
            <person name="Gorenflot A."/>
            <person name="Berry V."/>
            <person name="Barbe V."/>
            <person name="Ben Mamoun C."/>
        </authorList>
    </citation>
    <scope>NUCLEOTIDE SEQUENCE [LARGE SCALE GENOMIC DNA]</scope>
    <source>
        <strain evidence="2 3">RI</strain>
    </source>
</reference>
<proteinExistence type="predicted"/>
<name>A0A1N6LWJ5_BABMR</name>
<evidence type="ECO:0000259" key="1">
    <source>
        <dbReference type="PROSITE" id="PS51286"/>
    </source>
</evidence>
<dbReference type="RefSeq" id="XP_021337345.1">
    <property type="nucleotide sequence ID" value="XM_021481959.1"/>
</dbReference>
<dbReference type="GeneID" id="24423279"/>
<dbReference type="PROSITE" id="PS51286">
    <property type="entry name" value="RAP"/>
    <property type="match status" value="1"/>
</dbReference>
<gene>
    <name evidence="2" type="ORF">BMR1_01G01010</name>
</gene>
<dbReference type="Pfam" id="PF08373">
    <property type="entry name" value="RAP"/>
    <property type="match status" value="1"/>
</dbReference>
<dbReference type="OrthoDB" id="1608002at2759"/>
<dbReference type="KEGG" id="bmic:BMR1_01G01010"/>
<dbReference type="InterPro" id="IPR013584">
    <property type="entry name" value="RAP"/>
</dbReference>
<accession>A0A1N6LWJ5</accession>
<feature type="domain" description="RAP" evidence="1">
    <location>
        <begin position="329"/>
        <end position="387"/>
    </location>
</feature>
<reference evidence="2 3" key="2">
    <citation type="journal article" date="2013" name="PLoS ONE">
        <title>Whole genome mapping and re-organization of the nuclear and mitochondrial genomes of Babesia microti isolates.</title>
        <authorList>
            <person name="Cornillot E."/>
            <person name="Dassouli A."/>
            <person name="Garg A."/>
            <person name="Pachikara N."/>
            <person name="Randazzo S."/>
            <person name="Depoix D."/>
            <person name="Carcy B."/>
            <person name="Delbecq S."/>
            <person name="Frutos R."/>
            <person name="Silva J.C."/>
            <person name="Sutton R."/>
            <person name="Krause P.J."/>
            <person name="Mamoun C.B."/>
        </authorList>
    </citation>
    <scope>NUCLEOTIDE SEQUENCE [LARGE SCALE GENOMIC DNA]</scope>
    <source>
        <strain evidence="2 3">RI</strain>
    </source>
</reference>
<dbReference type="VEuPathDB" id="PiroplasmaDB:BMR1_01G01010"/>